<evidence type="ECO:0000313" key="11">
    <source>
        <dbReference type="EMBL" id="CAD6512221.1"/>
    </source>
</evidence>
<keyword evidence="7 8" id="KW-0472">Membrane</keyword>
<keyword evidence="6 8" id="KW-1133">Transmembrane helix</keyword>
<dbReference type="InterPro" id="IPR003838">
    <property type="entry name" value="ABC3_permease_C"/>
</dbReference>
<accession>A0A8E4F0I7</accession>
<keyword evidence="5 8" id="KW-0812">Transmembrane</keyword>
<feature type="transmembrane region" description="Helical" evidence="8">
    <location>
        <begin position="341"/>
        <end position="361"/>
    </location>
</feature>
<sequence length="416" mass="46130">MSIIYLFFYPTSNVLTIMYQPIALFIGLRYMRGRTRDSFYRFISWFSTIGIMLGVMALIIVLSVMNGFEHNLEKNILGFIPHALVTSITGSINPKKVLSIDFQNLPGVNRITPLTRCNAVLQSSYRVAAGVILGVNPDSKDPLSPYINGATLQDLQPSKYNAILGDQLARKLGIKLGEKIRIIVPAASYFTPTGRIPSHRLFKVLGTFSADSEVDQYQILINQQDASRLMRYPLGNITGWRVYMDSPLTIDNLVSQHLKKGLKWEDWRDLKGELFQAVKMEKNILGLLLSLIVDIAAFNIITALSILVMEKKNEVAILQTQGLTHPQIMSIFMLQGASRGIIGAFLGTLFGVLFASQINFIPGLSKMLSGGSLPVQISISQVVLITLLAALMSLLSTLYPAYRAAVIDPVEALRYE</sequence>
<dbReference type="InterPro" id="IPR025857">
    <property type="entry name" value="MacB_PCD"/>
</dbReference>
<evidence type="ECO:0000256" key="4">
    <source>
        <dbReference type="ARBA" id="ARBA00022475"/>
    </source>
</evidence>
<dbReference type="Pfam" id="PF02687">
    <property type="entry name" value="FtsX"/>
    <property type="match status" value="1"/>
</dbReference>
<evidence type="ECO:0000256" key="8">
    <source>
        <dbReference type="SAM" id="Phobius"/>
    </source>
</evidence>
<dbReference type="Proteomes" id="UP000683585">
    <property type="component" value="Chromosome"/>
</dbReference>
<proteinExistence type="inferred from homology"/>
<feature type="domain" description="MacB-like periplasmic core" evidence="10">
    <location>
        <begin position="45"/>
        <end position="230"/>
    </location>
</feature>
<dbReference type="NCBIfam" id="NF008076">
    <property type="entry name" value="PRK10814.1"/>
    <property type="match status" value="1"/>
</dbReference>
<feature type="transmembrane region" description="Helical" evidence="8">
    <location>
        <begin position="42"/>
        <end position="64"/>
    </location>
</feature>
<dbReference type="NCBIfam" id="TIGR02212">
    <property type="entry name" value="lolCE"/>
    <property type="match status" value="1"/>
</dbReference>
<feature type="transmembrane region" description="Helical" evidence="8">
    <location>
        <begin position="382"/>
        <end position="402"/>
    </location>
</feature>
<keyword evidence="4" id="KW-1003">Cell membrane</keyword>
<comment type="similarity">
    <text evidence="2">Belongs to the ABC-4 integral membrane protein family. LolC/E subfamily.</text>
</comment>
<reference evidence="11" key="1">
    <citation type="submission" date="2020-10" db="EMBL/GenBank/DDBJ databases">
        <authorList>
            <person name="Szabo G."/>
        </authorList>
    </citation>
    <scope>NUCLEOTIDE SEQUENCE</scope>
    <source>
        <strain evidence="11">PROFFT</strain>
    </source>
</reference>
<organism evidence="11 12">
    <name type="scientific">Candidatus Profftia tarda</name>
    <dbReference type="NCBI Taxonomy" id="1177216"/>
    <lineage>
        <taxon>Bacteria</taxon>
        <taxon>Pseudomonadati</taxon>
        <taxon>Pseudomonadota</taxon>
        <taxon>Gammaproteobacteria</taxon>
        <taxon>Enterobacterales</taxon>
        <taxon>Enterobacteriaceae</taxon>
        <taxon>Candidatus Profftia</taxon>
    </lineage>
</organism>
<dbReference type="Pfam" id="PF12704">
    <property type="entry name" value="MacB_PCD"/>
    <property type="match status" value="1"/>
</dbReference>
<evidence type="ECO:0000259" key="9">
    <source>
        <dbReference type="Pfam" id="PF02687"/>
    </source>
</evidence>
<dbReference type="AlphaFoldDB" id="A0A8E4F0I7"/>
<keyword evidence="12" id="KW-1185">Reference proteome</keyword>
<evidence type="ECO:0000256" key="2">
    <source>
        <dbReference type="ARBA" id="ARBA00005236"/>
    </source>
</evidence>
<evidence type="ECO:0000256" key="7">
    <source>
        <dbReference type="ARBA" id="ARBA00023136"/>
    </source>
</evidence>
<dbReference type="GO" id="GO:0042953">
    <property type="term" value="P:lipoprotein transport"/>
    <property type="evidence" value="ECO:0007669"/>
    <property type="project" value="InterPro"/>
</dbReference>
<feature type="transmembrane region" description="Helical" evidence="8">
    <location>
        <begin position="6"/>
        <end position="30"/>
    </location>
</feature>
<gene>
    <name evidence="11" type="primary">lolC</name>
    <name evidence="11" type="ORF">PROFFT_A_05910</name>
</gene>
<name>A0A8E4F0I7_9ENTR</name>
<evidence type="ECO:0000259" key="10">
    <source>
        <dbReference type="Pfam" id="PF12704"/>
    </source>
</evidence>
<dbReference type="InterPro" id="IPR051447">
    <property type="entry name" value="Lipoprotein-release_system"/>
</dbReference>
<protein>
    <submittedName>
        <fullName evidence="11">Lipoprotein-releasing system transmembrane protein LolC</fullName>
    </submittedName>
</protein>
<feature type="domain" description="ABC3 transporter permease C-terminal" evidence="9">
    <location>
        <begin position="288"/>
        <end position="407"/>
    </location>
</feature>
<dbReference type="GO" id="GO:0098797">
    <property type="term" value="C:plasma membrane protein complex"/>
    <property type="evidence" value="ECO:0007669"/>
    <property type="project" value="TreeGrafter"/>
</dbReference>
<evidence type="ECO:0000256" key="3">
    <source>
        <dbReference type="ARBA" id="ARBA00022448"/>
    </source>
</evidence>
<feature type="transmembrane region" description="Helical" evidence="8">
    <location>
        <begin position="284"/>
        <end position="308"/>
    </location>
</feature>
<dbReference type="PANTHER" id="PTHR30489:SF8">
    <property type="entry name" value="LIPOPROTEIN-RELEASING SYSTEM TRANSMEMBRANE PROTEIN LOLC"/>
    <property type="match status" value="1"/>
</dbReference>
<dbReference type="KEGG" id="ptf:PROFFT_A_05910"/>
<evidence type="ECO:0000256" key="6">
    <source>
        <dbReference type="ARBA" id="ARBA00022989"/>
    </source>
</evidence>
<keyword evidence="11" id="KW-0449">Lipoprotein</keyword>
<dbReference type="GO" id="GO:0044874">
    <property type="term" value="P:lipoprotein localization to outer membrane"/>
    <property type="evidence" value="ECO:0007669"/>
    <property type="project" value="TreeGrafter"/>
</dbReference>
<evidence type="ECO:0000256" key="1">
    <source>
        <dbReference type="ARBA" id="ARBA00004651"/>
    </source>
</evidence>
<evidence type="ECO:0000313" key="12">
    <source>
        <dbReference type="Proteomes" id="UP000683585"/>
    </source>
</evidence>
<comment type="subcellular location">
    <subcellularLocation>
        <location evidence="1">Cell membrane</location>
        <topology evidence="1">Multi-pass membrane protein</topology>
    </subcellularLocation>
</comment>
<evidence type="ECO:0000256" key="5">
    <source>
        <dbReference type="ARBA" id="ARBA00022692"/>
    </source>
</evidence>
<dbReference type="InterPro" id="IPR011925">
    <property type="entry name" value="LolCE_TM"/>
</dbReference>
<dbReference type="PANTHER" id="PTHR30489">
    <property type="entry name" value="LIPOPROTEIN-RELEASING SYSTEM TRANSMEMBRANE PROTEIN LOLE"/>
    <property type="match status" value="1"/>
</dbReference>
<keyword evidence="3" id="KW-0813">Transport</keyword>
<dbReference type="EMBL" id="LR890047">
    <property type="protein sequence ID" value="CAD6512221.1"/>
    <property type="molecule type" value="Genomic_DNA"/>
</dbReference>